<accession>A4JV31</accession>
<feature type="transmembrane region" description="Helical" evidence="3">
    <location>
        <begin position="54"/>
        <end position="74"/>
    </location>
</feature>
<geneLocation type="plasmid" evidence="4 5">
    <name>pBVIE02</name>
</geneLocation>
<protein>
    <submittedName>
        <fullName evidence="4">Uncharacterized protein</fullName>
    </submittedName>
</protein>
<keyword evidence="3" id="KW-0812">Transmembrane</keyword>
<evidence type="ECO:0000256" key="2">
    <source>
        <dbReference type="SAM" id="MobiDB-lite"/>
    </source>
</evidence>
<dbReference type="Proteomes" id="UP000002287">
    <property type="component" value="Plasmid pBVIE02"/>
</dbReference>
<keyword evidence="3" id="KW-1133">Transmembrane helix</keyword>
<reference evidence="4 5" key="1">
    <citation type="submission" date="2007-03" db="EMBL/GenBank/DDBJ databases">
        <title>Complete sequence of plasmid pBVIE02 of Burkholderia vietnamiensis G4.</title>
        <authorList>
            <consortium name="US DOE Joint Genome Institute"/>
            <person name="Copeland A."/>
            <person name="Lucas S."/>
            <person name="Lapidus A."/>
            <person name="Barry K."/>
            <person name="Detter J.C."/>
            <person name="Glavina del Rio T."/>
            <person name="Hammon N."/>
            <person name="Israni S."/>
            <person name="Dalin E."/>
            <person name="Tice H."/>
            <person name="Pitluck S."/>
            <person name="Chain P."/>
            <person name="Malfatti S."/>
            <person name="Shin M."/>
            <person name="Vergez L."/>
            <person name="Schmutz J."/>
            <person name="Larimer F."/>
            <person name="Land M."/>
            <person name="Hauser L."/>
            <person name="Kyrpides N."/>
            <person name="Tiedje J."/>
            <person name="Richardson P."/>
        </authorList>
    </citation>
    <scope>NUCLEOTIDE SEQUENCE [LARGE SCALE GENOMIC DNA]</scope>
    <source>
        <strain evidence="5">G4 / LMG 22486</strain>
        <plasmid evidence="4 5">pBVIE02</plasmid>
    </source>
</reference>
<dbReference type="EMBL" id="CP000618">
    <property type="protein sequence ID" value="ABO60134.1"/>
    <property type="molecule type" value="Genomic_DNA"/>
</dbReference>
<gene>
    <name evidence="4" type="ordered locus">Bcep1808_7255</name>
</gene>
<evidence type="ECO:0000313" key="5">
    <source>
        <dbReference type="Proteomes" id="UP000002287"/>
    </source>
</evidence>
<evidence type="ECO:0000313" key="4">
    <source>
        <dbReference type="EMBL" id="ABO60134.1"/>
    </source>
</evidence>
<dbReference type="AlphaFoldDB" id="A4JV31"/>
<proteinExistence type="predicted"/>
<dbReference type="HOGENOM" id="CLU_057286_0_0_4"/>
<feature type="transmembrane region" description="Helical" evidence="3">
    <location>
        <begin position="20"/>
        <end position="42"/>
    </location>
</feature>
<feature type="coiled-coil region" evidence="1">
    <location>
        <begin position="162"/>
        <end position="206"/>
    </location>
</feature>
<dbReference type="KEGG" id="bvi:Bcep1808_7255"/>
<evidence type="ECO:0000256" key="1">
    <source>
        <dbReference type="SAM" id="Coils"/>
    </source>
</evidence>
<feature type="transmembrane region" description="Helical" evidence="3">
    <location>
        <begin position="86"/>
        <end position="107"/>
    </location>
</feature>
<feature type="region of interest" description="Disordered" evidence="2">
    <location>
        <begin position="292"/>
        <end position="325"/>
    </location>
</feature>
<keyword evidence="3" id="KW-0472">Membrane</keyword>
<evidence type="ECO:0000256" key="3">
    <source>
        <dbReference type="SAM" id="Phobius"/>
    </source>
</evidence>
<organism evidence="4 5">
    <name type="scientific">Burkholderia vietnamiensis (strain G4 / LMG 22486)</name>
    <name type="common">Burkholderia cepacia (strain R1808)</name>
    <dbReference type="NCBI Taxonomy" id="269482"/>
    <lineage>
        <taxon>Bacteria</taxon>
        <taxon>Pseudomonadati</taxon>
        <taxon>Pseudomonadota</taxon>
        <taxon>Betaproteobacteria</taxon>
        <taxon>Burkholderiales</taxon>
        <taxon>Burkholderiaceae</taxon>
        <taxon>Burkholderia</taxon>
        <taxon>Burkholderia cepacia complex</taxon>
    </lineage>
</organism>
<name>A4JV31_BURVG</name>
<sequence length="403" mass="42293">MRNFAPAREPSPLHTPAVSARVFALLLASLATGTSAWISIVAGTERGGLLSERLAWTAVGLVMLLGAHLIPALTRGTAARARIPALLLWLVCMFSTGYGHATFFLAAQRHAGEARAAAVQRSASLDSPPSTAGRSRDAIARDQARVTQALAAAQAQRCTQRCDTLTLRRKDLSAQLAALRVEADEAQRREQDADRALAALDRLQAREDLARADPVTARAAGLLHVQHDSLDLIMALGFGWMLESVACLGWTLGLQQPAPQSARLIATVTAGHAGQAAGSAAVTPASPLQETAVAGDTGSNVPVTGGSDNAPARGNGPHSDYPYRGPNAELLKLTGAIASGAVRPTVKDIRRFMQCSQRRAMQLRRQFHELAGTTGAVTPPGAAGADAWRPRLVHAASPRTQAA</sequence>
<keyword evidence="1" id="KW-0175">Coiled coil</keyword>
<keyword evidence="4" id="KW-0614">Plasmid</keyword>